<dbReference type="Proteomes" id="UP000803844">
    <property type="component" value="Unassembled WGS sequence"/>
</dbReference>
<name>A0A9P4Y4R4_CRYP1</name>
<dbReference type="AlphaFoldDB" id="A0A9P4Y4R4"/>
<proteinExistence type="predicted"/>
<reference evidence="1" key="1">
    <citation type="journal article" date="2020" name="Phytopathology">
        <title>Genome sequence of the chestnut blight fungus Cryphonectria parasitica EP155: A fundamental resource for an archetypical invasive plant pathogen.</title>
        <authorList>
            <person name="Crouch J.A."/>
            <person name="Dawe A."/>
            <person name="Aerts A."/>
            <person name="Barry K."/>
            <person name="Churchill A.C.L."/>
            <person name="Grimwood J."/>
            <person name="Hillman B."/>
            <person name="Milgroom M.G."/>
            <person name="Pangilinan J."/>
            <person name="Smith M."/>
            <person name="Salamov A."/>
            <person name="Schmutz J."/>
            <person name="Yadav J."/>
            <person name="Grigoriev I.V."/>
            <person name="Nuss D."/>
        </authorList>
    </citation>
    <scope>NUCLEOTIDE SEQUENCE</scope>
    <source>
        <strain evidence="1">EP155</strain>
    </source>
</reference>
<sequence>MAMKDARRPIIFVSHDIGGLVVKAPLILAHYEERKHSDLLRSARTLSCFLGVLYPHRPLSDNDLEVRLFRLLALRPGSSEPGYSAPLVKSLRKTIIELNEAFIYKQMLTQTILMKVYSEHAETSQSVFREFTCLFGVDGELREPFDRPHLEFPVGTSTNHPLQDTTDSDWLGQTPPTYPILHTGYFVDGSEEIENLIKPTVWNHILYVICASRADLISQECFNTIDKTRDLWQFQFYFDFDSYDA</sequence>
<evidence type="ECO:0000313" key="2">
    <source>
        <dbReference type="Proteomes" id="UP000803844"/>
    </source>
</evidence>
<comment type="caution">
    <text evidence="1">The sequence shown here is derived from an EMBL/GenBank/DDBJ whole genome shotgun (WGS) entry which is preliminary data.</text>
</comment>
<keyword evidence="2" id="KW-1185">Reference proteome</keyword>
<dbReference type="OrthoDB" id="341259at2759"/>
<protein>
    <submittedName>
        <fullName evidence="1">Uncharacterized protein</fullName>
    </submittedName>
</protein>
<accession>A0A9P4Y4R4</accession>
<evidence type="ECO:0000313" key="1">
    <source>
        <dbReference type="EMBL" id="KAF3766636.1"/>
    </source>
</evidence>
<gene>
    <name evidence="1" type="ORF">M406DRAFT_76186</name>
</gene>
<dbReference type="GeneID" id="63843066"/>
<organism evidence="1 2">
    <name type="scientific">Cryphonectria parasitica (strain ATCC 38755 / EP155)</name>
    <dbReference type="NCBI Taxonomy" id="660469"/>
    <lineage>
        <taxon>Eukaryota</taxon>
        <taxon>Fungi</taxon>
        <taxon>Dikarya</taxon>
        <taxon>Ascomycota</taxon>
        <taxon>Pezizomycotina</taxon>
        <taxon>Sordariomycetes</taxon>
        <taxon>Sordariomycetidae</taxon>
        <taxon>Diaporthales</taxon>
        <taxon>Cryphonectriaceae</taxon>
        <taxon>Cryphonectria-Endothia species complex</taxon>
        <taxon>Cryphonectria</taxon>
    </lineage>
</organism>
<dbReference type="EMBL" id="MU032346">
    <property type="protein sequence ID" value="KAF3766636.1"/>
    <property type="molecule type" value="Genomic_DNA"/>
</dbReference>
<dbReference type="RefSeq" id="XP_040777597.1">
    <property type="nucleotide sequence ID" value="XM_040925937.1"/>
</dbReference>